<dbReference type="SMART" id="SM00862">
    <property type="entry name" value="Trans_reg_C"/>
    <property type="match status" value="1"/>
</dbReference>
<protein>
    <submittedName>
        <fullName evidence="11">PhoR family transcriptional regulator</fullName>
    </submittedName>
</protein>
<gene>
    <name evidence="11" type="ORF">N864_03400</name>
</gene>
<keyword evidence="12" id="KW-1185">Reference proteome</keyword>
<evidence type="ECO:0000256" key="5">
    <source>
        <dbReference type="ARBA" id="ARBA00023163"/>
    </source>
</evidence>
<dbReference type="InterPro" id="IPR001867">
    <property type="entry name" value="OmpR/PhoB-type_DNA-bd"/>
</dbReference>
<feature type="domain" description="Response regulatory" evidence="9">
    <location>
        <begin position="7"/>
        <end position="120"/>
    </location>
</feature>
<dbReference type="PROSITE" id="PS50110">
    <property type="entry name" value="RESPONSE_REGULATORY"/>
    <property type="match status" value="1"/>
</dbReference>
<evidence type="ECO:0000256" key="3">
    <source>
        <dbReference type="ARBA" id="ARBA00023015"/>
    </source>
</evidence>
<dbReference type="OrthoDB" id="9812490at2"/>
<keyword evidence="2" id="KW-0902">Two-component regulatory system</keyword>
<dbReference type="Gene3D" id="3.40.50.2300">
    <property type="match status" value="1"/>
</dbReference>
<dbReference type="SUPFAM" id="SSF46894">
    <property type="entry name" value="C-terminal effector domain of the bipartite response regulators"/>
    <property type="match status" value="1"/>
</dbReference>
<dbReference type="GO" id="GO:0000976">
    <property type="term" value="F:transcription cis-regulatory region binding"/>
    <property type="evidence" value="ECO:0007669"/>
    <property type="project" value="TreeGrafter"/>
</dbReference>
<dbReference type="FunFam" id="3.40.50.2300:FF:000001">
    <property type="entry name" value="DNA-binding response regulator PhoB"/>
    <property type="match status" value="1"/>
</dbReference>
<dbReference type="InterPro" id="IPR039420">
    <property type="entry name" value="WalR-like"/>
</dbReference>
<evidence type="ECO:0000313" key="11">
    <source>
        <dbReference type="EMBL" id="EWT07640.1"/>
    </source>
</evidence>
<feature type="region of interest" description="Disordered" evidence="8">
    <location>
        <begin position="126"/>
        <end position="158"/>
    </location>
</feature>
<feature type="domain" description="OmpR/PhoB-type" evidence="10">
    <location>
        <begin position="159"/>
        <end position="261"/>
    </location>
</feature>
<keyword evidence="4 7" id="KW-0238">DNA-binding</keyword>
<dbReference type="CDD" id="cd00383">
    <property type="entry name" value="trans_reg_C"/>
    <property type="match status" value="1"/>
</dbReference>
<dbReference type="PANTHER" id="PTHR48111:SF4">
    <property type="entry name" value="DNA-BINDING DUAL TRANSCRIPTIONAL REGULATOR OMPR"/>
    <property type="match status" value="1"/>
</dbReference>
<evidence type="ECO:0000259" key="10">
    <source>
        <dbReference type="PROSITE" id="PS51755"/>
    </source>
</evidence>
<dbReference type="GO" id="GO:0005829">
    <property type="term" value="C:cytosol"/>
    <property type="evidence" value="ECO:0007669"/>
    <property type="project" value="TreeGrafter"/>
</dbReference>
<dbReference type="PROSITE" id="PS51755">
    <property type="entry name" value="OMPR_PHOB"/>
    <property type="match status" value="1"/>
</dbReference>
<proteinExistence type="predicted"/>
<dbReference type="AlphaFoldDB" id="W9GNF3"/>
<dbReference type="InterPro" id="IPR036388">
    <property type="entry name" value="WH-like_DNA-bd_sf"/>
</dbReference>
<dbReference type="PATRIC" id="fig|584657.3.peg.389"/>
<dbReference type="InterPro" id="IPR011006">
    <property type="entry name" value="CheY-like_superfamily"/>
</dbReference>
<dbReference type="SUPFAM" id="SSF52172">
    <property type="entry name" value="CheY-like"/>
    <property type="match status" value="1"/>
</dbReference>
<evidence type="ECO:0000313" key="12">
    <source>
        <dbReference type="Proteomes" id="UP000019494"/>
    </source>
</evidence>
<keyword evidence="1 6" id="KW-0597">Phosphoprotein</keyword>
<dbReference type="Pfam" id="PF00486">
    <property type="entry name" value="Trans_reg_C"/>
    <property type="match status" value="1"/>
</dbReference>
<dbReference type="GO" id="GO:0000156">
    <property type="term" value="F:phosphorelay response regulator activity"/>
    <property type="evidence" value="ECO:0007669"/>
    <property type="project" value="TreeGrafter"/>
</dbReference>
<dbReference type="Pfam" id="PF00072">
    <property type="entry name" value="Response_reg"/>
    <property type="match status" value="1"/>
</dbReference>
<sequence>MDTAQRVALVVEDDADIRELLTHSLAMQGFSVHSTSSGHRALEIVRQRAPDLVTLDLGLPDLDGVEVCRRIRQESDAYVVMISARVDEVDRLVGLEIGADDYLTKPFSPRELTARVNAMFRRPRAPQGWMEQPTAADADAPTTAPASVSPPESHAPIDGADIVLGRISVDTDSRTASIDDDEVELTRTEFDLLATMIAKPRRVWGRDVLLRTIWGDGWTDDEHLVEVHVGNLRRKLSRAAKPTAPLPFIRTVRGVGYRMEDPAQLDGQRATCSPAPPAS</sequence>
<name>W9GNF3_9MICO</name>
<dbReference type="Proteomes" id="UP000019494">
    <property type="component" value="Unassembled WGS sequence"/>
</dbReference>
<feature type="DNA-binding region" description="OmpR/PhoB-type" evidence="7">
    <location>
        <begin position="159"/>
        <end position="261"/>
    </location>
</feature>
<feature type="modified residue" description="4-aspartylphosphate" evidence="6">
    <location>
        <position position="56"/>
    </location>
</feature>
<dbReference type="InterPro" id="IPR016032">
    <property type="entry name" value="Sig_transdc_resp-reg_C-effctor"/>
</dbReference>
<evidence type="ECO:0000256" key="1">
    <source>
        <dbReference type="ARBA" id="ARBA00022553"/>
    </source>
</evidence>
<dbReference type="InterPro" id="IPR001789">
    <property type="entry name" value="Sig_transdc_resp-reg_receiver"/>
</dbReference>
<evidence type="ECO:0000256" key="2">
    <source>
        <dbReference type="ARBA" id="ARBA00023012"/>
    </source>
</evidence>
<dbReference type="RefSeq" id="WP_051518067.1">
    <property type="nucleotide sequence ID" value="NZ_AWQS01000007.1"/>
</dbReference>
<keyword evidence="5" id="KW-0804">Transcription</keyword>
<evidence type="ECO:0000256" key="8">
    <source>
        <dbReference type="SAM" id="MobiDB-lite"/>
    </source>
</evidence>
<accession>W9GNF3</accession>
<dbReference type="GO" id="GO:0032993">
    <property type="term" value="C:protein-DNA complex"/>
    <property type="evidence" value="ECO:0007669"/>
    <property type="project" value="TreeGrafter"/>
</dbReference>
<evidence type="ECO:0000256" key="7">
    <source>
        <dbReference type="PROSITE-ProRule" id="PRU01091"/>
    </source>
</evidence>
<feature type="compositionally biased region" description="Low complexity" evidence="8">
    <location>
        <begin position="133"/>
        <end position="146"/>
    </location>
</feature>
<evidence type="ECO:0000256" key="4">
    <source>
        <dbReference type="ARBA" id="ARBA00023125"/>
    </source>
</evidence>
<evidence type="ECO:0000259" key="9">
    <source>
        <dbReference type="PROSITE" id="PS50110"/>
    </source>
</evidence>
<dbReference type="GO" id="GO:0006355">
    <property type="term" value="P:regulation of DNA-templated transcription"/>
    <property type="evidence" value="ECO:0007669"/>
    <property type="project" value="InterPro"/>
</dbReference>
<evidence type="ECO:0000256" key="6">
    <source>
        <dbReference type="PROSITE-ProRule" id="PRU00169"/>
    </source>
</evidence>
<reference evidence="12" key="1">
    <citation type="submission" date="2013-08" db="EMBL/GenBank/DDBJ databases">
        <title>Intrasporangium oryzae NRRL B-24470.</title>
        <authorList>
            <person name="Liu H."/>
            <person name="Wang G."/>
        </authorList>
    </citation>
    <scope>NUCLEOTIDE SEQUENCE [LARGE SCALE GENOMIC DNA]</scope>
    <source>
        <strain evidence="12">Q5-1</strain>
    </source>
</reference>
<keyword evidence="3" id="KW-0805">Transcription regulation</keyword>
<organism evidence="11 12">
    <name type="scientific">Intrasporangium chromatireducens Q5-1</name>
    <dbReference type="NCBI Taxonomy" id="584657"/>
    <lineage>
        <taxon>Bacteria</taxon>
        <taxon>Bacillati</taxon>
        <taxon>Actinomycetota</taxon>
        <taxon>Actinomycetes</taxon>
        <taxon>Micrococcales</taxon>
        <taxon>Intrasporangiaceae</taxon>
        <taxon>Intrasporangium</taxon>
    </lineage>
</organism>
<dbReference type="SMART" id="SM00448">
    <property type="entry name" value="REC"/>
    <property type="match status" value="1"/>
</dbReference>
<dbReference type="Gene3D" id="1.10.10.10">
    <property type="entry name" value="Winged helix-like DNA-binding domain superfamily/Winged helix DNA-binding domain"/>
    <property type="match status" value="1"/>
</dbReference>
<dbReference type="EMBL" id="AWQS01000007">
    <property type="protein sequence ID" value="EWT07640.1"/>
    <property type="molecule type" value="Genomic_DNA"/>
</dbReference>
<dbReference type="Gene3D" id="6.10.250.690">
    <property type="match status" value="1"/>
</dbReference>
<dbReference type="PANTHER" id="PTHR48111">
    <property type="entry name" value="REGULATOR OF RPOS"/>
    <property type="match status" value="1"/>
</dbReference>
<comment type="caution">
    <text evidence="11">The sequence shown here is derived from an EMBL/GenBank/DDBJ whole genome shotgun (WGS) entry which is preliminary data.</text>
</comment>